<evidence type="ECO:0000313" key="3">
    <source>
        <dbReference type="Proteomes" id="UP000014809"/>
    </source>
</evidence>
<dbReference type="OrthoDB" id="3268346at2"/>
<dbReference type="HOGENOM" id="CLU_079632_3_0_11"/>
<protein>
    <recommendedName>
        <fullName evidence="1">DUF4232 domain-containing protein</fullName>
    </recommendedName>
</protein>
<dbReference type="STRING" id="1200352.A606_07660"/>
<accession>S4XF29</accession>
<evidence type="ECO:0000259" key="1">
    <source>
        <dbReference type="Pfam" id="PF14016"/>
    </source>
</evidence>
<dbReference type="Proteomes" id="UP000014809">
    <property type="component" value="Chromosome"/>
</dbReference>
<proteinExistence type="predicted"/>
<dbReference type="PATRIC" id="fig|1200352.3.peg.1562"/>
<feature type="domain" description="DUF4232" evidence="1">
    <location>
        <begin position="56"/>
        <end position="185"/>
    </location>
</feature>
<dbReference type="InterPro" id="IPR025326">
    <property type="entry name" value="DUF4232"/>
</dbReference>
<name>S4XF29_9CORY</name>
<reference evidence="2 3" key="1">
    <citation type="submission" date="2012-06" db="EMBL/GenBank/DDBJ databases">
        <title>Complete genome sequence of Corynebacterium terpenotabidum Y-11 (=DSM 44721).</title>
        <authorList>
            <person name="Ruckert C."/>
            <person name="Albersmeier A."/>
            <person name="Al-Dilaimi A."/>
            <person name="Szczepanowski R."/>
            <person name="Kalinowski J."/>
        </authorList>
    </citation>
    <scope>NUCLEOTIDE SEQUENCE [LARGE SCALE GENOMIC DNA]</scope>
    <source>
        <strain evidence="2 3">Y-11</strain>
    </source>
</reference>
<evidence type="ECO:0000313" key="2">
    <source>
        <dbReference type="EMBL" id="AGP31179.1"/>
    </source>
</evidence>
<dbReference type="AlphaFoldDB" id="S4XF29"/>
<dbReference type="KEGG" id="cter:A606_07660"/>
<sequence length="200" mass="20112">MYITPRHATALTAAVTLVTLLAGCSDDSSSSVDSAAGATLTRASEATGDTDGSDRCTTADLDISVGASDGAAGSVYRALEFRNISDSDCTLSGYPGVSLVTGSDGATQVGEAADREPGEGDAPVITLAPEASASADLKITDPGVYGDQCTATPATALKIYPPEEQDATVVTVDGLVGCTGEDAPVTLRISRLQEQIVAAH</sequence>
<dbReference type="Pfam" id="PF14016">
    <property type="entry name" value="DUF4232"/>
    <property type="match status" value="1"/>
</dbReference>
<dbReference type="RefSeq" id="WP_020441540.1">
    <property type="nucleotide sequence ID" value="NC_021663.1"/>
</dbReference>
<dbReference type="PROSITE" id="PS51257">
    <property type="entry name" value="PROKAR_LIPOPROTEIN"/>
    <property type="match status" value="1"/>
</dbReference>
<dbReference type="eggNOG" id="ENOG50330G5">
    <property type="taxonomic scope" value="Bacteria"/>
</dbReference>
<keyword evidence="3" id="KW-1185">Reference proteome</keyword>
<dbReference type="EMBL" id="CP003696">
    <property type="protein sequence ID" value="AGP31179.1"/>
    <property type="molecule type" value="Genomic_DNA"/>
</dbReference>
<organism evidence="2 3">
    <name type="scientific">Corynebacterium terpenotabidum Y-11</name>
    <dbReference type="NCBI Taxonomy" id="1200352"/>
    <lineage>
        <taxon>Bacteria</taxon>
        <taxon>Bacillati</taxon>
        <taxon>Actinomycetota</taxon>
        <taxon>Actinomycetes</taxon>
        <taxon>Mycobacteriales</taxon>
        <taxon>Corynebacteriaceae</taxon>
        <taxon>Corynebacterium</taxon>
    </lineage>
</organism>
<gene>
    <name evidence="2" type="ORF">A606_07660</name>
</gene>